<accession>A0A078AWQ5</accession>
<feature type="region of interest" description="Disordered" evidence="1">
    <location>
        <begin position="577"/>
        <end position="602"/>
    </location>
</feature>
<dbReference type="AlphaFoldDB" id="A0A078AWQ5"/>
<feature type="region of interest" description="Disordered" evidence="1">
    <location>
        <begin position="119"/>
        <end position="189"/>
    </location>
</feature>
<gene>
    <name evidence="2" type="primary">Contig12061.g12896</name>
    <name evidence="2" type="ORF">STYLEM_14316</name>
</gene>
<name>A0A078AWQ5_STYLE</name>
<feature type="region of interest" description="Disordered" evidence="1">
    <location>
        <begin position="50"/>
        <end position="77"/>
    </location>
</feature>
<proteinExistence type="predicted"/>
<feature type="compositionally biased region" description="Low complexity" evidence="1">
    <location>
        <begin position="124"/>
        <end position="140"/>
    </location>
</feature>
<feature type="compositionally biased region" description="Low complexity" evidence="1">
    <location>
        <begin position="162"/>
        <end position="172"/>
    </location>
</feature>
<reference evidence="2 3" key="1">
    <citation type="submission" date="2014-06" db="EMBL/GenBank/DDBJ databases">
        <authorList>
            <person name="Swart Estienne"/>
        </authorList>
    </citation>
    <scope>NUCLEOTIDE SEQUENCE [LARGE SCALE GENOMIC DNA]</scope>
    <source>
        <strain evidence="2 3">130c</strain>
    </source>
</reference>
<dbReference type="EMBL" id="CCKQ01013563">
    <property type="protein sequence ID" value="CDW85243.1"/>
    <property type="molecule type" value="Genomic_DNA"/>
</dbReference>
<evidence type="ECO:0000256" key="1">
    <source>
        <dbReference type="SAM" id="MobiDB-lite"/>
    </source>
</evidence>
<organism evidence="2 3">
    <name type="scientific">Stylonychia lemnae</name>
    <name type="common">Ciliate</name>
    <dbReference type="NCBI Taxonomy" id="5949"/>
    <lineage>
        <taxon>Eukaryota</taxon>
        <taxon>Sar</taxon>
        <taxon>Alveolata</taxon>
        <taxon>Ciliophora</taxon>
        <taxon>Intramacronucleata</taxon>
        <taxon>Spirotrichea</taxon>
        <taxon>Stichotrichia</taxon>
        <taxon>Sporadotrichida</taxon>
        <taxon>Oxytrichidae</taxon>
        <taxon>Stylonychinae</taxon>
        <taxon>Stylonychia</taxon>
    </lineage>
</organism>
<protein>
    <submittedName>
        <fullName evidence="2">Uncharacterized protein</fullName>
    </submittedName>
</protein>
<feature type="region of interest" description="Disordered" evidence="1">
    <location>
        <begin position="232"/>
        <end position="264"/>
    </location>
</feature>
<dbReference type="Proteomes" id="UP000039865">
    <property type="component" value="Unassembled WGS sequence"/>
</dbReference>
<dbReference type="InParanoid" id="A0A078AWQ5"/>
<evidence type="ECO:0000313" key="3">
    <source>
        <dbReference type="Proteomes" id="UP000039865"/>
    </source>
</evidence>
<feature type="compositionally biased region" description="Polar residues" evidence="1">
    <location>
        <begin position="578"/>
        <end position="590"/>
    </location>
</feature>
<sequence length="645" mass="76288">MEVLNMREYYLDTEIGNNLRESRQRTLSYQSKSNVSVDLHHFSSHMIVQRGNRTEKRNNRMNKRLSHSKNSSQFKREQQLKLQELKSKENQLKNSFIDNLKFHLEQFIQEKIENSLKRKKFMKSDQPSPRQQSQDQSDIQTNKQVQEQIRQVRKMQKINGMSPCSSRKSSTSQRKKQCQSERQQDKVSYQFEQDDENLVLEIKMKVGQAQKKTQFMCELLNLIDKYEINQNNQQNKQESSKYDTPQVKGHPFKRANKNPINLMSPPNIGSPSRLLDDEMPQQSIKQNRLSFNNAFINQCISNQSSSRERIMSDLINSPPKPYIEDKQAFFSQDGSQKYLQKSVKFDQEYDTPSPPYKPRLQIEKQTEQIYLQTQNDIMSPRALNEPLPQFLKCQGDRKLVIQYRTNFKNLKRPLQEEQLISQAFGYFLSIYDQEMLYQIEKSYPAKMWNTLQSQIYNKYDADDLQLIFIQIKQIIDSNNFNKKLLPTIKNLIKLNLNILNKHGQTLYNFLQASVNYMNVRQPILIIILFQFVQQNFKAELIQNINNGDQLQQQKTDDEQPIVSPRINRMEVGAVWGQSRKNSMHSSQQSKRSNDSKFNHNNLHKPAEWNICTHPNQIHIRNENSQQRNQTQKFSLAKCKRVELQL</sequence>
<evidence type="ECO:0000313" key="2">
    <source>
        <dbReference type="EMBL" id="CDW85243.1"/>
    </source>
</evidence>
<keyword evidence="3" id="KW-1185">Reference proteome</keyword>